<sequence>MSGDPDQIPRMTLDEMVEELRDEAEELARDLEGIPAAETVPGQAAQALEEFGAALARIRDGAADPQDIARAALDLSEPLKPTGTIDDTIRRLLKPRRE</sequence>
<organism evidence="2 3">
    <name type="scientific">Methylorubrum populi</name>
    <dbReference type="NCBI Taxonomy" id="223967"/>
    <lineage>
        <taxon>Bacteria</taxon>
        <taxon>Pseudomonadati</taxon>
        <taxon>Pseudomonadota</taxon>
        <taxon>Alphaproteobacteria</taxon>
        <taxon>Hyphomicrobiales</taxon>
        <taxon>Methylobacteriaceae</taxon>
        <taxon>Methylorubrum</taxon>
    </lineage>
</organism>
<accession>A0A833JCJ2</accession>
<protein>
    <submittedName>
        <fullName evidence="2">Uncharacterized protein</fullName>
    </submittedName>
</protein>
<name>A0A833JCJ2_9HYPH</name>
<gene>
    <name evidence="2" type="ORF">F8B43_0051</name>
</gene>
<comment type="caution">
    <text evidence="2">The sequence shown here is derived from an EMBL/GenBank/DDBJ whole genome shotgun (WGS) entry which is preliminary data.</text>
</comment>
<reference evidence="2 3" key="1">
    <citation type="submission" date="2019-10" db="EMBL/GenBank/DDBJ databases">
        <title>Draft Genome Sequence of the Caffeine Degrading Methylotroph Methylorubrum populi PINKEL.</title>
        <authorList>
            <person name="Dawson S.C."/>
            <person name="Zhang X."/>
            <person name="Wright M.E."/>
            <person name="Sharma G."/>
            <person name="Langner J.T."/>
            <person name="Ditty J.L."/>
            <person name="Subuyuj G.A."/>
        </authorList>
    </citation>
    <scope>NUCLEOTIDE SEQUENCE [LARGE SCALE GENOMIC DNA]</scope>
    <source>
        <strain evidence="2 3">Pinkel</strain>
    </source>
</reference>
<dbReference type="Proteomes" id="UP000469949">
    <property type="component" value="Unassembled WGS sequence"/>
</dbReference>
<evidence type="ECO:0000313" key="2">
    <source>
        <dbReference type="EMBL" id="KAB7788046.1"/>
    </source>
</evidence>
<dbReference type="AlphaFoldDB" id="A0A833JCJ2"/>
<evidence type="ECO:0000256" key="1">
    <source>
        <dbReference type="SAM" id="MobiDB-lite"/>
    </source>
</evidence>
<evidence type="ECO:0000313" key="3">
    <source>
        <dbReference type="Proteomes" id="UP000469949"/>
    </source>
</evidence>
<dbReference type="EMBL" id="WEKV01000001">
    <property type="protein sequence ID" value="KAB7788046.1"/>
    <property type="molecule type" value="Genomic_DNA"/>
</dbReference>
<proteinExistence type="predicted"/>
<feature type="region of interest" description="Disordered" evidence="1">
    <location>
        <begin position="78"/>
        <end position="98"/>
    </location>
</feature>